<dbReference type="Gene3D" id="1.10.1200.10">
    <property type="entry name" value="ACP-like"/>
    <property type="match status" value="1"/>
</dbReference>
<proteinExistence type="predicted"/>
<dbReference type="InterPro" id="IPR009081">
    <property type="entry name" value="PP-bd_ACP"/>
</dbReference>
<accession>A0ABM6NJ50</accession>
<dbReference type="EMBL" id="CP011924">
    <property type="protein sequence ID" value="ATD08830.1"/>
    <property type="molecule type" value="Genomic_DNA"/>
</dbReference>
<dbReference type="Gene3D" id="3.40.50.1820">
    <property type="entry name" value="alpha/beta hydrolase"/>
    <property type="match status" value="1"/>
</dbReference>
<evidence type="ECO:0000259" key="3">
    <source>
        <dbReference type="PROSITE" id="PS50075"/>
    </source>
</evidence>
<sequence>MPIGQPVAGLSLYLLDEQLRAVATGVEGDLYIAGIGLARGYLNDKEKTQQTFIIEPNSGQRLYKTGDRACCLASNELLYLGRGDDQVKVRGYRIELGEIERQLQLIDEVAACAVVVREDSSNNAQLVAFVQPTQHTEVNDAAVRAQLLAVLPAYMVPELFQSVSQLPLTTNGKIDRKQLIAPAGSYTPPQSLRQEDKLERLTPLQTQLAQQFACRLLVDGVCLDDNFFNLGGHSLLAMRLVGDINQHLQLNLPLPALFEYPTVRGLSQYIQALRDGLGECDGEPQSLETLVCLQEGELGFTPVVLIAGAGGWLMAFHALVNGLDSRIPVYGLQPEALAEEPETLTSIRRTAEYYLSVLADGELGEQVHLVGHSFGSFIAYQLATLLEQQGRIGCSVTVIDTPVPSSPELNLDEAQIAQMMLDNLMAFFRLSVSDTEISAYKQGDASARIAYLNRWIHQAGFNFSDAHLRHFQQVFSAQLRANIEMQSMLSDTPICVVKTQQTQEFEGRPVNKDMGWKPFSHSLSCYEVKGDHLSCLQAEQVGQLVNIIERNYVLH</sequence>
<dbReference type="InterPro" id="IPR036736">
    <property type="entry name" value="ACP-like_sf"/>
</dbReference>
<dbReference type="Gene3D" id="3.30.300.30">
    <property type="match status" value="1"/>
</dbReference>
<dbReference type="InterPro" id="IPR025110">
    <property type="entry name" value="AMP-bd_C"/>
</dbReference>
<evidence type="ECO:0000313" key="5">
    <source>
        <dbReference type="Proteomes" id="UP000016521"/>
    </source>
</evidence>
<dbReference type="Pfam" id="PF00975">
    <property type="entry name" value="Thioesterase"/>
    <property type="match status" value="1"/>
</dbReference>
<dbReference type="Pfam" id="PF13193">
    <property type="entry name" value="AMP-binding_C"/>
    <property type="match status" value="1"/>
</dbReference>
<dbReference type="InterPro" id="IPR020806">
    <property type="entry name" value="PKS_PP-bd"/>
</dbReference>
<dbReference type="InterPro" id="IPR029058">
    <property type="entry name" value="AB_hydrolase_fold"/>
</dbReference>
<dbReference type="SUPFAM" id="SSF53474">
    <property type="entry name" value="alpha/beta-Hydrolases"/>
    <property type="match status" value="1"/>
</dbReference>
<dbReference type="InterPro" id="IPR042099">
    <property type="entry name" value="ANL_N_sf"/>
</dbReference>
<keyword evidence="1" id="KW-0596">Phosphopantetheine</keyword>
<dbReference type="PANTHER" id="PTHR45527">
    <property type="entry name" value="NONRIBOSOMAL PEPTIDE SYNTHETASE"/>
    <property type="match status" value="1"/>
</dbReference>
<evidence type="ECO:0000256" key="1">
    <source>
        <dbReference type="ARBA" id="ARBA00022450"/>
    </source>
</evidence>
<dbReference type="Gene3D" id="3.40.50.12780">
    <property type="entry name" value="N-terminal domain of ligase-like"/>
    <property type="match status" value="1"/>
</dbReference>
<dbReference type="SMART" id="SM00823">
    <property type="entry name" value="PKS_PP"/>
    <property type="match status" value="1"/>
</dbReference>
<gene>
    <name evidence="4" type="ORF">PPIS_a4162</name>
</gene>
<dbReference type="SUPFAM" id="SSF56801">
    <property type="entry name" value="Acetyl-CoA synthetase-like"/>
    <property type="match status" value="1"/>
</dbReference>
<organism evidence="4 5">
    <name type="scientific">Pseudoalteromonas piscicida</name>
    <dbReference type="NCBI Taxonomy" id="43662"/>
    <lineage>
        <taxon>Bacteria</taxon>
        <taxon>Pseudomonadati</taxon>
        <taxon>Pseudomonadota</taxon>
        <taxon>Gammaproteobacteria</taxon>
        <taxon>Alteromonadales</taxon>
        <taxon>Pseudoalteromonadaceae</taxon>
        <taxon>Pseudoalteromonas</taxon>
    </lineage>
</organism>
<feature type="domain" description="Carrier" evidence="3">
    <location>
        <begin position="199"/>
        <end position="274"/>
    </location>
</feature>
<dbReference type="InterPro" id="IPR001031">
    <property type="entry name" value="Thioesterase"/>
</dbReference>
<name>A0ABM6NJ50_PSEO7</name>
<dbReference type="Pfam" id="PF00550">
    <property type="entry name" value="PP-binding"/>
    <property type="match status" value="1"/>
</dbReference>
<dbReference type="SUPFAM" id="SSF47336">
    <property type="entry name" value="ACP-like"/>
    <property type="match status" value="1"/>
</dbReference>
<dbReference type="Proteomes" id="UP000016521">
    <property type="component" value="Chromosome I"/>
</dbReference>
<dbReference type="PROSITE" id="PS50075">
    <property type="entry name" value="CARRIER"/>
    <property type="match status" value="1"/>
</dbReference>
<keyword evidence="5" id="KW-1185">Reference proteome</keyword>
<protein>
    <recommendedName>
        <fullName evidence="3">Carrier domain-containing protein</fullName>
    </recommendedName>
</protein>
<keyword evidence="2" id="KW-0597">Phosphoprotein</keyword>
<dbReference type="PANTHER" id="PTHR45527:SF1">
    <property type="entry name" value="FATTY ACID SYNTHASE"/>
    <property type="match status" value="1"/>
</dbReference>
<evidence type="ECO:0000256" key="2">
    <source>
        <dbReference type="ARBA" id="ARBA00022553"/>
    </source>
</evidence>
<evidence type="ECO:0000313" key="4">
    <source>
        <dbReference type="EMBL" id="ATD08830.1"/>
    </source>
</evidence>
<reference evidence="4 5" key="1">
    <citation type="submission" date="2015-06" db="EMBL/GenBank/DDBJ databases">
        <authorList>
            <person name="Xie B.-B."/>
            <person name="Rong J.-C."/>
            <person name="Qin Q.-L."/>
            <person name="Zhang Y.-Z."/>
        </authorList>
    </citation>
    <scope>NUCLEOTIDE SEQUENCE [LARGE SCALE GENOMIC DNA]</scope>
    <source>
        <strain evidence="4 5">JCM 20779</strain>
    </source>
</reference>
<dbReference type="InterPro" id="IPR045851">
    <property type="entry name" value="AMP-bd_C_sf"/>
</dbReference>